<dbReference type="InterPro" id="IPR029069">
    <property type="entry name" value="HotDog_dom_sf"/>
</dbReference>
<dbReference type="GO" id="GO:0047617">
    <property type="term" value="F:fatty acyl-CoA hydrolase activity"/>
    <property type="evidence" value="ECO:0007669"/>
    <property type="project" value="TreeGrafter"/>
</dbReference>
<dbReference type="AlphaFoldDB" id="A0A7U9BYG6"/>
<dbReference type="Proteomes" id="UP000005756">
    <property type="component" value="Unassembled WGS sequence"/>
</dbReference>
<evidence type="ECO:0000256" key="2">
    <source>
        <dbReference type="ARBA" id="ARBA00022801"/>
    </source>
</evidence>
<proteinExistence type="inferred from homology"/>
<dbReference type="PIRSF" id="PIRSF003230">
    <property type="entry name" value="YbgC"/>
    <property type="match status" value="1"/>
</dbReference>
<dbReference type="InterPro" id="IPR050563">
    <property type="entry name" value="4-hydroxybenzoyl-CoA_TE"/>
</dbReference>
<evidence type="ECO:0000313" key="3">
    <source>
        <dbReference type="EMBL" id="EHJ91628.1"/>
    </source>
</evidence>
<dbReference type="NCBIfam" id="TIGR00051">
    <property type="entry name" value="YbgC/FadM family acyl-CoA thioesterase"/>
    <property type="match status" value="1"/>
</dbReference>
<gene>
    <name evidence="3" type="ORF">KUC_3180</name>
</gene>
<organism evidence="3 4">
    <name type="scientific">Vreelandella boliviensis LC1</name>
    <dbReference type="NCBI Taxonomy" id="1072583"/>
    <lineage>
        <taxon>Bacteria</taxon>
        <taxon>Pseudomonadati</taxon>
        <taxon>Pseudomonadota</taxon>
        <taxon>Gammaproteobacteria</taxon>
        <taxon>Oceanospirillales</taxon>
        <taxon>Halomonadaceae</taxon>
        <taxon>Vreelandella</taxon>
    </lineage>
</organism>
<dbReference type="CDD" id="cd00586">
    <property type="entry name" value="4HBT"/>
    <property type="match status" value="1"/>
</dbReference>
<dbReference type="PANTHER" id="PTHR31793:SF24">
    <property type="entry name" value="LONG-CHAIN ACYL-COA THIOESTERASE FADM"/>
    <property type="match status" value="1"/>
</dbReference>
<dbReference type="InterPro" id="IPR006684">
    <property type="entry name" value="YbgC/YbaW"/>
</dbReference>
<comment type="similarity">
    <text evidence="1">Belongs to the 4-hydroxybenzoyl-CoA thioesterase family.</text>
</comment>
<dbReference type="Pfam" id="PF13279">
    <property type="entry name" value="4HBT_2"/>
    <property type="match status" value="1"/>
</dbReference>
<evidence type="ECO:0000256" key="1">
    <source>
        <dbReference type="ARBA" id="ARBA00005953"/>
    </source>
</evidence>
<dbReference type="EMBL" id="JH393259">
    <property type="protein sequence ID" value="EHJ91628.1"/>
    <property type="molecule type" value="Genomic_DNA"/>
</dbReference>
<dbReference type="Gene3D" id="3.10.129.10">
    <property type="entry name" value="Hotdog Thioesterase"/>
    <property type="match status" value="1"/>
</dbReference>
<dbReference type="SUPFAM" id="SSF54637">
    <property type="entry name" value="Thioesterase/thiol ester dehydrase-isomerase"/>
    <property type="match status" value="1"/>
</dbReference>
<keyword evidence="2" id="KW-0378">Hydrolase</keyword>
<reference evidence="3 4" key="1">
    <citation type="submission" date="2011-10" db="EMBL/GenBank/DDBJ databases">
        <authorList>
            <person name="Quillaguamn J."/>
            <person name="Guzmn D."/>
            <person name="Balderrama-Subieta A."/>
            <person name="Cardona-Ortuo C."/>
            <person name="Guevara-Martnez M."/>
            <person name="Callisaya-Quispe N."/>
        </authorList>
    </citation>
    <scope>NUCLEOTIDE SEQUENCE [LARGE SCALE GENOMIC DNA]</scope>
    <source>
        <strain evidence="3 4">LC1</strain>
    </source>
</reference>
<accession>A0A7U9BYG6</accession>
<sequence>MFDWVVANHYKGADMSTSLSRIQLRVRGYHLDGYGHVNNARYLEFMEEGRWDFFDQHPEMIKELHQAGRAFIVVNLNIDYLAAARQGDDLEVMTGIIDVGERSGVCHHRIVRKDGARKDGTVIARADLTFVLLDIRANKAAAIEGEVRETLVTLTLPKAAFSA</sequence>
<evidence type="ECO:0000313" key="4">
    <source>
        <dbReference type="Proteomes" id="UP000005756"/>
    </source>
</evidence>
<dbReference type="PANTHER" id="PTHR31793">
    <property type="entry name" value="4-HYDROXYBENZOYL-COA THIOESTERASE FAMILY MEMBER"/>
    <property type="match status" value="1"/>
</dbReference>
<name>A0A7U9BYG6_9GAMM</name>
<protein>
    <submittedName>
        <fullName evidence="3">Long-chain acyl-CoA thioesterase tesC</fullName>
    </submittedName>
</protein>